<sequence length="187" mass="19796">MIDLTAAISASAASPAEAAPDITITVHGTPAPQGSKRHVGNGVMVESSKKVKPWRQDVKAAALAAMEARSTVLYGGIGQVSLVRLTGAVALDITFTFTRPKSHYRTGRNAHLLRDAAPVRPIGYPDASKILRSTEDALTEAGVWEDDSRVVDVSVAKRYALEGPDTLHVPGAVIRIWALTPQAVTHG</sequence>
<name>A0A5M3WH70_9ACTN</name>
<dbReference type="OrthoDB" id="3732467at2"/>
<dbReference type="Pfam" id="PF05866">
    <property type="entry name" value="RusA"/>
    <property type="match status" value="1"/>
</dbReference>
<dbReference type="InterPro" id="IPR008822">
    <property type="entry name" value="Endonuclease_RusA-like"/>
</dbReference>
<evidence type="ECO:0000313" key="1">
    <source>
        <dbReference type="EMBL" id="GES07472.1"/>
    </source>
</evidence>
<accession>A0A5M3WH70</accession>
<evidence type="ECO:0008006" key="3">
    <source>
        <dbReference type="Google" id="ProtNLM"/>
    </source>
</evidence>
<dbReference type="RefSeq" id="WP_155353178.1">
    <property type="nucleotide sequence ID" value="NZ_BAAAHL010000012.1"/>
</dbReference>
<dbReference type="AlphaFoldDB" id="A0A5M3WH70"/>
<dbReference type="GO" id="GO:0006281">
    <property type="term" value="P:DNA repair"/>
    <property type="evidence" value="ECO:0007669"/>
    <property type="project" value="InterPro"/>
</dbReference>
<dbReference type="InterPro" id="IPR036614">
    <property type="entry name" value="RusA-like_sf"/>
</dbReference>
<reference evidence="1 2" key="1">
    <citation type="submission" date="2019-10" db="EMBL/GenBank/DDBJ databases">
        <title>Whole genome shotgun sequence of Acrocarpospora macrocephala NBRC 16266.</title>
        <authorList>
            <person name="Ichikawa N."/>
            <person name="Kimura A."/>
            <person name="Kitahashi Y."/>
            <person name="Komaki H."/>
            <person name="Oguchi A."/>
        </authorList>
    </citation>
    <scope>NUCLEOTIDE SEQUENCE [LARGE SCALE GENOMIC DNA]</scope>
    <source>
        <strain evidence="1 2">NBRC 16266</strain>
    </source>
</reference>
<comment type="caution">
    <text evidence="1">The sequence shown here is derived from an EMBL/GenBank/DDBJ whole genome shotgun (WGS) entry which is preliminary data.</text>
</comment>
<dbReference type="Proteomes" id="UP000331127">
    <property type="component" value="Unassembled WGS sequence"/>
</dbReference>
<dbReference type="GO" id="GO:0006310">
    <property type="term" value="P:DNA recombination"/>
    <property type="evidence" value="ECO:0007669"/>
    <property type="project" value="InterPro"/>
</dbReference>
<keyword evidence="2" id="KW-1185">Reference proteome</keyword>
<dbReference type="SUPFAM" id="SSF103084">
    <property type="entry name" value="Holliday junction resolvase RusA"/>
    <property type="match status" value="1"/>
</dbReference>
<dbReference type="Gene3D" id="3.30.1330.70">
    <property type="entry name" value="Holliday junction resolvase RusA"/>
    <property type="match status" value="1"/>
</dbReference>
<evidence type="ECO:0000313" key="2">
    <source>
        <dbReference type="Proteomes" id="UP000331127"/>
    </source>
</evidence>
<dbReference type="GO" id="GO:0000287">
    <property type="term" value="F:magnesium ion binding"/>
    <property type="evidence" value="ECO:0007669"/>
    <property type="project" value="InterPro"/>
</dbReference>
<proteinExistence type="predicted"/>
<dbReference type="EMBL" id="BLAE01000006">
    <property type="protein sequence ID" value="GES07472.1"/>
    <property type="molecule type" value="Genomic_DNA"/>
</dbReference>
<protein>
    <recommendedName>
        <fullName evidence="3">Holliday junction resolvase</fullName>
    </recommendedName>
</protein>
<gene>
    <name evidence="1" type="ORF">Amac_010670</name>
</gene>
<organism evidence="1 2">
    <name type="scientific">Acrocarpospora macrocephala</name>
    <dbReference type="NCBI Taxonomy" id="150177"/>
    <lineage>
        <taxon>Bacteria</taxon>
        <taxon>Bacillati</taxon>
        <taxon>Actinomycetota</taxon>
        <taxon>Actinomycetes</taxon>
        <taxon>Streptosporangiales</taxon>
        <taxon>Streptosporangiaceae</taxon>
        <taxon>Acrocarpospora</taxon>
    </lineage>
</organism>